<dbReference type="EMBL" id="MIGC01004697">
    <property type="protein sequence ID" value="PHJ17776.1"/>
    <property type="molecule type" value="Genomic_DNA"/>
</dbReference>
<organism evidence="2 3">
    <name type="scientific">Cystoisospora suis</name>
    <dbReference type="NCBI Taxonomy" id="483139"/>
    <lineage>
        <taxon>Eukaryota</taxon>
        <taxon>Sar</taxon>
        <taxon>Alveolata</taxon>
        <taxon>Apicomplexa</taxon>
        <taxon>Conoidasida</taxon>
        <taxon>Coccidia</taxon>
        <taxon>Eucoccidiorida</taxon>
        <taxon>Eimeriorina</taxon>
        <taxon>Sarcocystidae</taxon>
        <taxon>Cystoisospora</taxon>
    </lineage>
</organism>
<dbReference type="GeneID" id="94431744"/>
<dbReference type="InterPro" id="IPR048361">
    <property type="entry name" value="Vps52_C"/>
</dbReference>
<proteinExistence type="predicted"/>
<sequence>MLRISHYNERVLRRRRISCLEAYHKRIHSILHGALRSILSANITSLVKASPQALMADLSPDVRYHPHFVTRRFA</sequence>
<dbReference type="AlphaFoldDB" id="A0A2C6KN10"/>
<keyword evidence="3" id="KW-1185">Reference proteome</keyword>
<evidence type="ECO:0000313" key="2">
    <source>
        <dbReference type="EMBL" id="PHJ17776.1"/>
    </source>
</evidence>
<protein>
    <submittedName>
        <fullName evidence="2">Vps52 sac2 family protein</fullName>
    </submittedName>
</protein>
<gene>
    <name evidence="2" type="ORF">CSUI_008400</name>
</gene>
<comment type="caution">
    <text evidence="2">The sequence shown here is derived from an EMBL/GenBank/DDBJ whole genome shotgun (WGS) entry which is preliminary data.</text>
</comment>
<reference evidence="2 3" key="1">
    <citation type="journal article" date="2017" name="Int. J. Parasitol.">
        <title>The genome of the protozoan parasite Cystoisospora suis and a reverse vaccinology approach to identify vaccine candidates.</title>
        <authorList>
            <person name="Palmieri N."/>
            <person name="Shrestha A."/>
            <person name="Ruttkowski B."/>
            <person name="Beck T."/>
            <person name="Vogl C."/>
            <person name="Tomley F."/>
            <person name="Blake D.P."/>
            <person name="Joachim A."/>
        </authorList>
    </citation>
    <scope>NUCLEOTIDE SEQUENCE [LARGE SCALE GENOMIC DNA]</scope>
    <source>
        <strain evidence="2 3">Wien I</strain>
    </source>
</reference>
<dbReference type="RefSeq" id="XP_067919491.1">
    <property type="nucleotide sequence ID" value="XM_068068533.1"/>
</dbReference>
<accession>A0A2C6KN10</accession>
<evidence type="ECO:0000259" key="1">
    <source>
        <dbReference type="Pfam" id="PF20655"/>
    </source>
</evidence>
<feature type="domain" description="Vps52 C-terminal" evidence="1">
    <location>
        <begin position="2"/>
        <end position="74"/>
    </location>
</feature>
<dbReference type="Pfam" id="PF20655">
    <property type="entry name" value="Vps52_C"/>
    <property type="match status" value="1"/>
</dbReference>
<feature type="non-terminal residue" evidence="2">
    <location>
        <position position="74"/>
    </location>
</feature>
<dbReference type="VEuPathDB" id="ToxoDB:CSUI_008400"/>
<name>A0A2C6KN10_9APIC</name>
<evidence type="ECO:0000313" key="3">
    <source>
        <dbReference type="Proteomes" id="UP000221165"/>
    </source>
</evidence>
<dbReference type="Proteomes" id="UP000221165">
    <property type="component" value="Unassembled WGS sequence"/>
</dbReference>